<name>A0A383EJN0_9ZZZZ</name>
<dbReference type="AlphaFoldDB" id="A0A383EJN0"/>
<proteinExistence type="predicted"/>
<sequence>MKTLYIMLPLILILFISCEEWLTDEDENDESYTIEIDAQLPVDNNGNYHLTLERNNWQTLHRVSGHVSSDGYAVENFWVEWDSNLLWYLGDTLGYIVNQYLNNSGVYVSVDTSYIIGFNGMEVPTSNSISYSNSSGEINNMIAPVRSMVGDTMRLRYSYFNGMDSIFIVLD</sequence>
<dbReference type="EMBL" id="UINC01226572">
    <property type="protein sequence ID" value="SVE57112.1"/>
    <property type="molecule type" value="Genomic_DNA"/>
</dbReference>
<gene>
    <name evidence="1" type="ORF">METZ01_LOCUS509966</name>
</gene>
<reference evidence="1" key="1">
    <citation type="submission" date="2018-05" db="EMBL/GenBank/DDBJ databases">
        <authorList>
            <person name="Lanie J.A."/>
            <person name="Ng W.-L."/>
            <person name="Kazmierczak K.M."/>
            <person name="Andrzejewski T.M."/>
            <person name="Davidsen T.M."/>
            <person name="Wayne K.J."/>
            <person name="Tettelin H."/>
            <person name="Glass J.I."/>
            <person name="Rusch D."/>
            <person name="Podicherti R."/>
            <person name="Tsui H.-C.T."/>
            <person name="Winkler M.E."/>
        </authorList>
    </citation>
    <scope>NUCLEOTIDE SEQUENCE</scope>
</reference>
<dbReference type="PROSITE" id="PS51257">
    <property type="entry name" value="PROKAR_LIPOPROTEIN"/>
    <property type="match status" value="1"/>
</dbReference>
<protein>
    <submittedName>
        <fullName evidence="1">Uncharacterized protein</fullName>
    </submittedName>
</protein>
<evidence type="ECO:0000313" key="1">
    <source>
        <dbReference type="EMBL" id="SVE57112.1"/>
    </source>
</evidence>
<accession>A0A383EJN0</accession>
<organism evidence="1">
    <name type="scientific">marine metagenome</name>
    <dbReference type="NCBI Taxonomy" id="408172"/>
    <lineage>
        <taxon>unclassified sequences</taxon>
        <taxon>metagenomes</taxon>
        <taxon>ecological metagenomes</taxon>
    </lineage>
</organism>